<dbReference type="Pfam" id="PF13968">
    <property type="entry name" value="DUF4220"/>
    <property type="match status" value="1"/>
</dbReference>
<dbReference type="Proteomes" id="UP000008022">
    <property type="component" value="Unassembled WGS sequence"/>
</dbReference>
<evidence type="ECO:0000259" key="2">
    <source>
        <dbReference type="Pfam" id="PF13968"/>
    </source>
</evidence>
<sequence length="790" mass="89075">MGSGGDNDTCIDMIFANYVQNLTSSYANKSNETSIVATLSIMFILASLFFILSLFSRLSDVSAVLNPTVRLILSSSLSLFLPVMSYLFSEAKNGDATAGSSGQQTELSLRARTILTWMLLVELLRNKVETALVIDTGAKGYLSTIQQATRVAWQGYLVFFNLKSSGQRVVFGFLWVIAASQLFQRITINEVLKSSYAYGKNAQRLHSYMAHILLHRRRQDSDEGGGGAQLLKLCDYAVMGEEELEMEAGPPEDSELNIQKIISARNTTDHVITVGKIWSLADVRDSPLQKDHRLKRLCLSFALHKLLRRRFENLRFTDAEVHNCRDLIFRGLCRDGTDKEAIAVALFQVLRDEILFVNEYYNSVLPVVLSSPFFLLANYFMSPILILAFFLLTFIACNNGDWSYALQSITSDNLLLHVGIIKTVKCLFHHITTSPPALYTTVDLAITFLLVLANIYEEIWEFIVCILSNWFMVSLIHLYARNPQRSRLSPTFKAIIRRIIWVRNLMSQPRLQFNQLSMLGGGFLPCRHPFLLQPKIVPKEVKKSIMEYLMNHIDGHAPLSNGWSTMQANYPEYHSKLSWMCHNDNVTEVMLTWHIATTILEAKFPKQTGATASSQAHRTVATTLSKYCAYLVAFKPELLPSNLDGTQKMYGALKKELKATLGCWRYCFPKEIVGRRVAVEKLMQDESQGKLEGKMPLMCKGARAGRILFEKATLVDNEEPVWEVLAHIWTELIVFIAPSGDDEVQVKAHRDALGQDAGEFISVLWALTTHTGVTRPCVKPWALIPVENLA</sequence>
<evidence type="ECO:0000256" key="1">
    <source>
        <dbReference type="SAM" id="Phobius"/>
    </source>
</evidence>
<dbReference type="AlphaFoldDB" id="A0A0E0PST8"/>
<dbReference type="Gramene" id="ORUFI06G01390.1">
    <property type="protein sequence ID" value="ORUFI06G01390.1"/>
    <property type="gene ID" value="ORUFI06G01390"/>
</dbReference>
<protein>
    <recommendedName>
        <fullName evidence="2">DUF4220 domain-containing protein</fullName>
    </recommendedName>
</protein>
<organism evidence="3 4">
    <name type="scientific">Oryza rufipogon</name>
    <name type="common">Brownbeard rice</name>
    <name type="synonym">Asian wild rice</name>
    <dbReference type="NCBI Taxonomy" id="4529"/>
    <lineage>
        <taxon>Eukaryota</taxon>
        <taxon>Viridiplantae</taxon>
        <taxon>Streptophyta</taxon>
        <taxon>Embryophyta</taxon>
        <taxon>Tracheophyta</taxon>
        <taxon>Spermatophyta</taxon>
        <taxon>Magnoliopsida</taxon>
        <taxon>Liliopsida</taxon>
        <taxon>Poales</taxon>
        <taxon>Poaceae</taxon>
        <taxon>BOP clade</taxon>
        <taxon>Oryzoideae</taxon>
        <taxon>Oryzeae</taxon>
        <taxon>Oryzinae</taxon>
        <taxon>Oryza</taxon>
    </lineage>
</organism>
<keyword evidence="1" id="KW-1133">Transmembrane helix</keyword>
<feature type="transmembrane region" description="Helical" evidence="1">
    <location>
        <begin position="373"/>
        <end position="396"/>
    </location>
</feature>
<dbReference type="STRING" id="4529.A0A0E0PST8"/>
<dbReference type="OMA" id="LIHGANE"/>
<evidence type="ECO:0000313" key="3">
    <source>
        <dbReference type="EnsemblPlants" id="ORUFI06G01390.1"/>
    </source>
</evidence>
<proteinExistence type="predicted"/>
<name>A0A0E0PST8_ORYRU</name>
<keyword evidence="1" id="KW-0472">Membrane</keyword>
<keyword evidence="4" id="KW-1185">Reference proteome</keyword>
<reference evidence="3" key="2">
    <citation type="submission" date="2015-06" db="UniProtKB">
        <authorList>
            <consortium name="EnsemblPlants"/>
        </authorList>
    </citation>
    <scope>IDENTIFICATION</scope>
</reference>
<feature type="domain" description="DUF4220" evidence="2">
    <location>
        <begin position="145"/>
        <end position="503"/>
    </location>
</feature>
<dbReference type="InterPro" id="IPR025315">
    <property type="entry name" value="DUF4220"/>
</dbReference>
<dbReference type="eggNOG" id="ENOG502QSWW">
    <property type="taxonomic scope" value="Eukaryota"/>
</dbReference>
<feature type="transmembrane region" description="Helical" evidence="1">
    <location>
        <begin position="436"/>
        <end position="453"/>
    </location>
</feature>
<dbReference type="Pfam" id="PF04578">
    <property type="entry name" value="DUF594"/>
    <property type="match status" value="1"/>
</dbReference>
<dbReference type="PANTHER" id="PTHR31325">
    <property type="entry name" value="OS01G0798800 PROTEIN-RELATED"/>
    <property type="match status" value="1"/>
</dbReference>
<feature type="transmembrane region" description="Helical" evidence="1">
    <location>
        <begin position="35"/>
        <end position="56"/>
    </location>
</feature>
<dbReference type="EnsemblPlants" id="ORUFI06G01390.1">
    <property type="protein sequence ID" value="ORUFI06G01390.1"/>
    <property type="gene ID" value="ORUFI06G01390"/>
</dbReference>
<reference evidence="4" key="1">
    <citation type="submission" date="2013-06" db="EMBL/GenBank/DDBJ databases">
        <authorList>
            <person name="Zhao Q."/>
        </authorList>
    </citation>
    <scope>NUCLEOTIDE SEQUENCE</scope>
    <source>
        <strain evidence="4">cv. W1943</strain>
    </source>
</reference>
<dbReference type="InterPro" id="IPR007658">
    <property type="entry name" value="DUF594"/>
</dbReference>
<dbReference type="HOGENOM" id="CLU_008762_0_1_1"/>
<keyword evidence="1" id="KW-0812">Transmembrane</keyword>
<feature type="transmembrane region" description="Helical" evidence="1">
    <location>
        <begin position="459"/>
        <end position="480"/>
    </location>
</feature>
<accession>A0A0E0PST8</accession>
<evidence type="ECO:0000313" key="4">
    <source>
        <dbReference type="Proteomes" id="UP000008022"/>
    </source>
</evidence>